<dbReference type="Pfam" id="PF03413">
    <property type="entry name" value="PepSY"/>
    <property type="match status" value="1"/>
</dbReference>
<evidence type="ECO:0000259" key="2">
    <source>
        <dbReference type="Pfam" id="PF03413"/>
    </source>
</evidence>
<feature type="region of interest" description="Disordered" evidence="1">
    <location>
        <begin position="52"/>
        <end position="98"/>
    </location>
</feature>
<dbReference type="InterPro" id="IPR025711">
    <property type="entry name" value="PepSY"/>
</dbReference>
<dbReference type="Gene3D" id="3.10.450.40">
    <property type="match status" value="1"/>
</dbReference>
<feature type="region of interest" description="Disordered" evidence="1">
    <location>
        <begin position="154"/>
        <end position="173"/>
    </location>
</feature>
<reference evidence="3 4" key="1">
    <citation type="submission" date="2021-01" db="EMBL/GenBank/DDBJ databases">
        <title>Whole genome shotgun sequence of Plantactinospora mayteni NBRC 109088.</title>
        <authorList>
            <person name="Komaki H."/>
            <person name="Tamura T."/>
        </authorList>
    </citation>
    <scope>NUCLEOTIDE SEQUENCE [LARGE SCALE GENOMIC DNA]</scope>
    <source>
        <strain evidence="3 4">NBRC 109088</strain>
    </source>
</reference>
<name>A0ABQ4EKW7_9ACTN</name>
<protein>
    <recommendedName>
        <fullName evidence="2">PepSY domain-containing protein</fullName>
    </recommendedName>
</protein>
<accession>A0ABQ4EKW7</accession>
<evidence type="ECO:0000313" key="4">
    <source>
        <dbReference type="Proteomes" id="UP000621500"/>
    </source>
</evidence>
<dbReference type="Proteomes" id="UP000621500">
    <property type="component" value="Unassembled WGS sequence"/>
</dbReference>
<dbReference type="EMBL" id="BONX01000010">
    <property type="protein sequence ID" value="GIG95398.1"/>
    <property type="molecule type" value="Genomic_DNA"/>
</dbReference>
<evidence type="ECO:0000256" key="1">
    <source>
        <dbReference type="SAM" id="MobiDB-lite"/>
    </source>
</evidence>
<comment type="caution">
    <text evidence="3">The sequence shown here is derived from an EMBL/GenBank/DDBJ whole genome shotgun (WGS) entry which is preliminary data.</text>
</comment>
<feature type="domain" description="PepSY" evidence="2">
    <location>
        <begin position="100"/>
        <end position="154"/>
    </location>
</feature>
<gene>
    <name evidence="3" type="ORF">Pma05_19710</name>
</gene>
<proteinExistence type="predicted"/>
<keyword evidence="4" id="KW-1185">Reference proteome</keyword>
<sequence length="173" mass="17588">MEETAMRRKTLVLSVGGALAAAAVIGTAIGASAAEGERQGFGAVATTAAGELTPGADLTGTPGDDPTDGPTVVPSDAPSGIPTGSPAPTGAAPAGSVDSARAVEIALASAGGGRVDEVEREWEHGRTVWKVEIVKDGWEIESYVDTATGQIIKTDRDRDDDHGGKYDDDRDDD</sequence>
<feature type="compositionally biased region" description="Low complexity" evidence="1">
    <location>
        <begin position="52"/>
        <end position="96"/>
    </location>
</feature>
<organism evidence="3 4">
    <name type="scientific">Plantactinospora mayteni</name>
    <dbReference type="NCBI Taxonomy" id="566021"/>
    <lineage>
        <taxon>Bacteria</taxon>
        <taxon>Bacillati</taxon>
        <taxon>Actinomycetota</taxon>
        <taxon>Actinomycetes</taxon>
        <taxon>Micromonosporales</taxon>
        <taxon>Micromonosporaceae</taxon>
        <taxon>Plantactinospora</taxon>
    </lineage>
</organism>
<evidence type="ECO:0000313" key="3">
    <source>
        <dbReference type="EMBL" id="GIG95398.1"/>
    </source>
</evidence>